<dbReference type="Pfam" id="PF01399">
    <property type="entry name" value="PCI"/>
    <property type="match status" value="1"/>
</dbReference>
<name>A0A177CLK7_9PLEO</name>
<dbReference type="AlphaFoldDB" id="A0A177CLK7"/>
<dbReference type="InParanoid" id="A0A177CLK7"/>
<protein>
    <recommendedName>
        <fullName evidence="2">Protein CSN12 homolog</fullName>
    </recommendedName>
</protein>
<dbReference type="OrthoDB" id="10252687at2759"/>
<dbReference type="SMART" id="SM00753">
    <property type="entry name" value="PAM"/>
    <property type="match status" value="1"/>
</dbReference>
<gene>
    <name evidence="4" type="ORF">CC84DRAFT_708517</name>
</gene>
<dbReference type="EMBL" id="KV441551">
    <property type="protein sequence ID" value="OAG07740.1"/>
    <property type="molecule type" value="Genomic_DNA"/>
</dbReference>
<dbReference type="STRING" id="1460663.A0A177CLK7"/>
<dbReference type="PANTHER" id="PTHR12732">
    <property type="entry name" value="UNCHARACTERIZED PROTEASOME COMPONENT REGION PCI-CONTAINING"/>
    <property type="match status" value="1"/>
</dbReference>
<proteinExistence type="inferred from homology"/>
<dbReference type="FunFam" id="1.10.10.10:FF:000366">
    <property type="entry name" value="COP9 signalosome complex subunit"/>
    <property type="match status" value="1"/>
</dbReference>
<dbReference type="InterPro" id="IPR000717">
    <property type="entry name" value="PCI_dom"/>
</dbReference>
<evidence type="ECO:0000256" key="1">
    <source>
        <dbReference type="ARBA" id="ARBA00025771"/>
    </source>
</evidence>
<comment type="similarity">
    <text evidence="1">Belongs to the CSN12 family.</text>
</comment>
<dbReference type="Proteomes" id="UP000077069">
    <property type="component" value="Unassembled WGS sequence"/>
</dbReference>
<dbReference type="Gene3D" id="1.10.10.10">
    <property type="entry name" value="Winged helix-like DNA-binding domain superfamily/Winged helix DNA-binding domain"/>
    <property type="match status" value="1"/>
</dbReference>
<dbReference type="RefSeq" id="XP_018038105.1">
    <property type="nucleotide sequence ID" value="XM_018187128.1"/>
</dbReference>
<accession>A0A177CLK7</accession>
<organism evidence="4 5">
    <name type="scientific">Paraphaeosphaeria sporulosa</name>
    <dbReference type="NCBI Taxonomy" id="1460663"/>
    <lineage>
        <taxon>Eukaryota</taxon>
        <taxon>Fungi</taxon>
        <taxon>Dikarya</taxon>
        <taxon>Ascomycota</taxon>
        <taxon>Pezizomycotina</taxon>
        <taxon>Dothideomycetes</taxon>
        <taxon>Pleosporomycetidae</taxon>
        <taxon>Pleosporales</taxon>
        <taxon>Massarineae</taxon>
        <taxon>Didymosphaeriaceae</taxon>
        <taxon>Paraphaeosphaeria</taxon>
    </lineage>
</organism>
<dbReference type="PANTHER" id="PTHR12732:SF0">
    <property type="entry name" value="PCI DOMAIN-CONTAINING PROTEIN 2"/>
    <property type="match status" value="1"/>
</dbReference>
<dbReference type="GO" id="GO:0003723">
    <property type="term" value="F:RNA binding"/>
    <property type="evidence" value="ECO:0007669"/>
    <property type="project" value="InterPro"/>
</dbReference>
<evidence type="ECO:0000313" key="5">
    <source>
        <dbReference type="Proteomes" id="UP000077069"/>
    </source>
</evidence>
<evidence type="ECO:0000256" key="2">
    <source>
        <dbReference type="ARBA" id="ARBA00073854"/>
    </source>
</evidence>
<evidence type="ECO:0000313" key="4">
    <source>
        <dbReference type="EMBL" id="OAG07740.1"/>
    </source>
</evidence>
<evidence type="ECO:0000259" key="3">
    <source>
        <dbReference type="PROSITE" id="PS50250"/>
    </source>
</evidence>
<dbReference type="GeneID" id="28770614"/>
<feature type="domain" description="PCI" evidence="3">
    <location>
        <begin position="250"/>
        <end position="451"/>
    </location>
</feature>
<dbReference type="GO" id="GO:0003690">
    <property type="term" value="F:double-stranded DNA binding"/>
    <property type="evidence" value="ECO:0007669"/>
    <property type="project" value="InterPro"/>
</dbReference>
<keyword evidence="5" id="KW-1185">Reference proteome</keyword>
<dbReference type="PROSITE" id="PS50250">
    <property type="entry name" value="PCI"/>
    <property type="match status" value="1"/>
</dbReference>
<sequence length="457" mass="52108">MSTEAALAGFQQAYYKHDALELASCLKPTPVDRLYDFWRSTNEARVEHTVKHAITYGLSGIERSEAQGWIDVFVGFWRASDKIIKADQAQNQGRLSERHAVEVYETWKDLVQTFQKYIGNGTLPHWIIFTLYFVANDLRRFAIKADAQLAKAKPVTFSAGLSDDIVATTPKNQKLEEAARVFSRIFALCMSDRNPNLSESRKWAVYCIANLQFKTYFKLKTITLCKNLIKSIEAQADMPPWNLYPKAHRVTYMYYCGVIAFLQEDYNKAETALFNSWAYCYKGSTKNRELILTYLIPCRLITKSEIPSAQILQEFPHLQNLFGDLVSSIKRGDLAGFDKAFAEGEPEFVRRRVFLTLERSRDIALRNLLRKVFLAAGYEDLKEGQTEKDRMRRTRIPLAHFATALRMGSGGGQTVDDEEVECLLANMIYKGLMKGYISREHAMVVLNKKGAFPGTGV</sequence>
<reference evidence="4 5" key="1">
    <citation type="submission" date="2016-05" db="EMBL/GenBank/DDBJ databases">
        <title>Comparative analysis of secretome profiles of manganese(II)-oxidizing ascomycete fungi.</title>
        <authorList>
            <consortium name="DOE Joint Genome Institute"/>
            <person name="Zeiner C.A."/>
            <person name="Purvine S.O."/>
            <person name="Zink E.M."/>
            <person name="Wu S."/>
            <person name="Pasa-Tolic L."/>
            <person name="Chaput D.L."/>
            <person name="Haridas S."/>
            <person name="Grigoriev I.V."/>
            <person name="Santelli C.M."/>
            <person name="Hansel C.M."/>
        </authorList>
    </citation>
    <scope>NUCLEOTIDE SEQUENCE [LARGE SCALE GENOMIC DNA]</scope>
    <source>
        <strain evidence="4 5">AP3s5-JAC2a</strain>
    </source>
</reference>
<dbReference type="InterPro" id="IPR045114">
    <property type="entry name" value="Csn12-like"/>
</dbReference>
<dbReference type="InterPro" id="IPR036388">
    <property type="entry name" value="WH-like_DNA-bd_sf"/>
</dbReference>
<dbReference type="FunCoup" id="A0A177CLK7">
    <property type="interactions" value="883"/>
</dbReference>